<evidence type="ECO:0000256" key="1">
    <source>
        <dbReference type="ARBA" id="ARBA00009836"/>
    </source>
</evidence>
<dbReference type="HAMAP" id="MF_00299">
    <property type="entry name" value="KptA"/>
    <property type="match status" value="1"/>
</dbReference>
<keyword evidence="2" id="KW-0808">Transferase</keyword>
<name>A0A0F9BA05_9ZZZZ</name>
<evidence type="ECO:0000256" key="4">
    <source>
        <dbReference type="ARBA" id="ARBA00025212"/>
    </source>
</evidence>
<evidence type="ECO:0000313" key="5">
    <source>
        <dbReference type="EMBL" id="KKL18764.1"/>
    </source>
</evidence>
<dbReference type="GO" id="GO:0003950">
    <property type="term" value="F:NAD+ poly-ADP-ribosyltransferase activity"/>
    <property type="evidence" value="ECO:0007669"/>
    <property type="project" value="InterPro"/>
</dbReference>
<dbReference type="InterPro" id="IPR042081">
    <property type="entry name" value="RNA_2'-PTrans_C"/>
</dbReference>
<dbReference type="PANTHER" id="PTHR12684">
    <property type="entry name" value="PUTATIVE PHOSPHOTRANSFERASE"/>
    <property type="match status" value="1"/>
</dbReference>
<dbReference type="Gene3D" id="3.20.170.30">
    <property type="match status" value="1"/>
</dbReference>
<dbReference type="NCBIfam" id="NF002014">
    <property type="entry name" value="PRK00819.1-4"/>
    <property type="match status" value="1"/>
</dbReference>
<reference evidence="5" key="1">
    <citation type="journal article" date="2015" name="Nature">
        <title>Complex archaea that bridge the gap between prokaryotes and eukaryotes.</title>
        <authorList>
            <person name="Spang A."/>
            <person name="Saw J.H."/>
            <person name="Jorgensen S.L."/>
            <person name="Zaremba-Niedzwiedzka K."/>
            <person name="Martijn J."/>
            <person name="Lind A.E."/>
            <person name="van Eijk R."/>
            <person name="Schleper C."/>
            <person name="Guy L."/>
            <person name="Ettema T.J."/>
        </authorList>
    </citation>
    <scope>NUCLEOTIDE SEQUENCE</scope>
</reference>
<protein>
    <recommendedName>
        <fullName evidence="6">RNA 2'-phosphotransferase</fullName>
    </recommendedName>
</protein>
<gene>
    <name evidence="5" type="ORF">LCGC14_2472270</name>
</gene>
<dbReference type="InterPro" id="IPR002745">
    <property type="entry name" value="Ptrans_KptA/Tpt1"/>
</dbReference>
<sequence>MKDKTKRRSKYLSLILRHRPDKVGITLDDAGWVNVDTLLKAMKAKGDAGWSREILEEVVRNNDKKRFLISEDGKRIRASQGHSIDINLGYETVEPPTELFHGTVKSSLDSIWDNGLQKMKRHHVHLSTDTDTAKKVGSRRGNPIVLMIDSAQMYDDGYVFYLSDNEVWLTDHVPSQYISFVF</sequence>
<comment type="caution">
    <text evidence="5">The sequence shown here is derived from an EMBL/GenBank/DDBJ whole genome shotgun (WGS) entry which is preliminary data.</text>
</comment>
<proteinExistence type="inferred from homology"/>
<dbReference type="InterPro" id="IPR042080">
    <property type="entry name" value="RNA_2'-PTrans_N"/>
</dbReference>
<dbReference type="InterPro" id="IPR022928">
    <property type="entry name" value="RNA_2'-PTrans_KptA"/>
</dbReference>
<accession>A0A0F9BA05</accession>
<organism evidence="5">
    <name type="scientific">marine sediment metagenome</name>
    <dbReference type="NCBI Taxonomy" id="412755"/>
    <lineage>
        <taxon>unclassified sequences</taxon>
        <taxon>metagenomes</taxon>
        <taxon>ecological metagenomes</taxon>
    </lineage>
</organism>
<dbReference type="PANTHER" id="PTHR12684:SF2">
    <property type="entry name" value="TRNA 2'-PHOSPHOTRANSFERASE 1"/>
    <property type="match status" value="1"/>
</dbReference>
<keyword evidence="3" id="KW-0520">NAD</keyword>
<dbReference type="Gene3D" id="1.10.10.970">
    <property type="entry name" value="RNA 2'-phosphotransferase, Tpt1/KptA family, N-terminal domain"/>
    <property type="match status" value="1"/>
</dbReference>
<dbReference type="SUPFAM" id="SSF56399">
    <property type="entry name" value="ADP-ribosylation"/>
    <property type="match status" value="1"/>
</dbReference>
<comment type="function">
    <text evidence="4">Removes the 2'-phosphate from RNA via an intermediate in which the phosphate is ADP-ribosylated by NAD followed by a presumed transesterification to release the RNA and generate ADP-ribose 1''-2''-cyclic phosphate (APPR&gt;P). May function as an ADP-ribosylase.</text>
</comment>
<comment type="similarity">
    <text evidence="1">Belongs to the KptA/TPT1 family.</text>
</comment>
<dbReference type="AlphaFoldDB" id="A0A0F9BA05"/>
<dbReference type="GO" id="GO:0008033">
    <property type="term" value="P:tRNA processing"/>
    <property type="evidence" value="ECO:0007669"/>
    <property type="project" value="TreeGrafter"/>
</dbReference>
<dbReference type="EMBL" id="LAZR01038746">
    <property type="protein sequence ID" value="KKL18764.1"/>
    <property type="molecule type" value="Genomic_DNA"/>
</dbReference>
<dbReference type="Pfam" id="PF01885">
    <property type="entry name" value="PTS_2-RNA"/>
    <property type="match status" value="1"/>
</dbReference>
<dbReference type="GO" id="GO:0000215">
    <property type="term" value="F:tRNA 2'-phosphotransferase activity"/>
    <property type="evidence" value="ECO:0007669"/>
    <property type="project" value="TreeGrafter"/>
</dbReference>
<evidence type="ECO:0000256" key="2">
    <source>
        <dbReference type="ARBA" id="ARBA00022679"/>
    </source>
</evidence>
<evidence type="ECO:0008006" key="6">
    <source>
        <dbReference type="Google" id="ProtNLM"/>
    </source>
</evidence>
<evidence type="ECO:0000256" key="3">
    <source>
        <dbReference type="ARBA" id="ARBA00023027"/>
    </source>
</evidence>